<keyword evidence="8" id="KW-1185">Reference proteome</keyword>
<organism evidence="7 8">
    <name type="scientific">Phlebotomus papatasi</name>
    <name type="common">Sandfly</name>
    <dbReference type="NCBI Taxonomy" id="29031"/>
    <lineage>
        <taxon>Eukaryota</taxon>
        <taxon>Metazoa</taxon>
        <taxon>Ecdysozoa</taxon>
        <taxon>Arthropoda</taxon>
        <taxon>Hexapoda</taxon>
        <taxon>Insecta</taxon>
        <taxon>Pterygota</taxon>
        <taxon>Neoptera</taxon>
        <taxon>Endopterygota</taxon>
        <taxon>Diptera</taxon>
        <taxon>Nematocera</taxon>
        <taxon>Psychodoidea</taxon>
        <taxon>Psychodidae</taxon>
        <taxon>Phlebotomus</taxon>
        <taxon>Phlebotomus</taxon>
    </lineage>
</organism>
<evidence type="ECO:0000256" key="6">
    <source>
        <dbReference type="SAM" id="Phobius"/>
    </source>
</evidence>
<accession>A0A1B0DCI1</accession>
<dbReference type="GO" id="GO:0022841">
    <property type="term" value="F:potassium ion leak channel activity"/>
    <property type="evidence" value="ECO:0007669"/>
    <property type="project" value="TreeGrafter"/>
</dbReference>
<proteinExistence type="predicted"/>
<dbReference type="InterPro" id="IPR003280">
    <property type="entry name" value="2pore_dom_K_chnl"/>
</dbReference>
<keyword evidence="2 6" id="KW-0812">Transmembrane</keyword>
<dbReference type="EMBL" id="AJVK01005101">
    <property type="status" value="NOT_ANNOTATED_CDS"/>
    <property type="molecule type" value="Genomic_DNA"/>
</dbReference>
<dbReference type="PANTHER" id="PTHR11003:SF335">
    <property type="entry name" value="POTASSIUM CHANNEL DOMAIN-CONTAINING PROTEIN"/>
    <property type="match status" value="1"/>
</dbReference>
<evidence type="ECO:0000256" key="5">
    <source>
        <dbReference type="SAM" id="MobiDB-lite"/>
    </source>
</evidence>
<keyword evidence="4 6" id="KW-0472">Membrane</keyword>
<evidence type="ECO:0000256" key="1">
    <source>
        <dbReference type="ARBA" id="ARBA00004141"/>
    </source>
</evidence>
<evidence type="ECO:0000313" key="8">
    <source>
        <dbReference type="Proteomes" id="UP000092462"/>
    </source>
</evidence>
<evidence type="ECO:0000256" key="3">
    <source>
        <dbReference type="ARBA" id="ARBA00022989"/>
    </source>
</evidence>
<sequence length="213" mass="24349">MEAPKTPASPSLSGGGIRRPNRPRITITIPPNHQQSPFRYSPYGPSTATTMPPTAMTSDANLRKPSFFDPFGTDHPAKYGDFMSKQFEGIKDFTKLGLGHGEKVALWVYEKFSSWSKKWFTHIFLVIVVLLYSLAGAYIFKAVEGSHEERLIMDDQEQWEDAIVEKLDDFRQSLFQYYKNGYNNSPEKVWSFWNSVFYCGTIYTTIDTGNDLD</sequence>
<dbReference type="AlphaFoldDB" id="A0A1B0DCI1"/>
<dbReference type="Gene3D" id="1.10.287.70">
    <property type="match status" value="1"/>
</dbReference>
<dbReference type="EMBL" id="AJVK01005100">
    <property type="status" value="NOT_ANNOTATED_CDS"/>
    <property type="molecule type" value="Genomic_DNA"/>
</dbReference>
<reference evidence="7" key="1">
    <citation type="submission" date="2022-08" db="UniProtKB">
        <authorList>
            <consortium name="EnsemblMetazoa"/>
        </authorList>
    </citation>
    <scope>IDENTIFICATION</scope>
    <source>
        <strain evidence="7">Israel</strain>
    </source>
</reference>
<name>A0A1B0DCI1_PHLPP</name>
<evidence type="ECO:0000313" key="7">
    <source>
        <dbReference type="EnsemblMetazoa" id="PPAI005520-PA"/>
    </source>
</evidence>
<dbReference type="Proteomes" id="UP000092462">
    <property type="component" value="Unassembled WGS sequence"/>
</dbReference>
<dbReference type="SUPFAM" id="SSF81324">
    <property type="entry name" value="Voltage-gated potassium channels"/>
    <property type="match status" value="1"/>
</dbReference>
<feature type="region of interest" description="Disordered" evidence="5">
    <location>
        <begin position="1"/>
        <end position="39"/>
    </location>
</feature>
<dbReference type="VEuPathDB" id="VectorBase:PPAPM1_007106"/>
<evidence type="ECO:0000256" key="4">
    <source>
        <dbReference type="ARBA" id="ARBA00023136"/>
    </source>
</evidence>
<dbReference type="GO" id="GO:0015271">
    <property type="term" value="F:outward rectifier potassium channel activity"/>
    <property type="evidence" value="ECO:0007669"/>
    <property type="project" value="TreeGrafter"/>
</dbReference>
<dbReference type="PANTHER" id="PTHR11003">
    <property type="entry name" value="POTASSIUM CHANNEL, SUBFAMILY K"/>
    <property type="match status" value="1"/>
</dbReference>
<evidence type="ECO:0008006" key="9">
    <source>
        <dbReference type="Google" id="ProtNLM"/>
    </source>
</evidence>
<protein>
    <recommendedName>
        <fullName evidence="9">Potassium channel domain-containing protein</fullName>
    </recommendedName>
</protein>
<dbReference type="GO" id="GO:0030322">
    <property type="term" value="P:stabilization of membrane potential"/>
    <property type="evidence" value="ECO:0007669"/>
    <property type="project" value="TreeGrafter"/>
</dbReference>
<feature type="compositionally biased region" description="Low complexity" evidence="5">
    <location>
        <begin position="23"/>
        <end position="32"/>
    </location>
</feature>
<dbReference type="GO" id="GO:0005886">
    <property type="term" value="C:plasma membrane"/>
    <property type="evidence" value="ECO:0007669"/>
    <property type="project" value="TreeGrafter"/>
</dbReference>
<feature type="transmembrane region" description="Helical" evidence="6">
    <location>
        <begin position="119"/>
        <end position="140"/>
    </location>
</feature>
<keyword evidence="3 6" id="KW-1133">Transmembrane helix</keyword>
<comment type="subcellular location">
    <subcellularLocation>
        <location evidence="1">Membrane</location>
        <topology evidence="1">Multi-pass membrane protein</topology>
    </subcellularLocation>
</comment>
<evidence type="ECO:0000256" key="2">
    <source>
        <dbReference type="ARBA" id="ARBA00022692"/>
    </source>
</evidence>
<dbReference type="VEuPathDB" id="VectorBase:PPAI005520"/>
<dbReference type="EnsemblMetazoa" id="PPAI005520-RA">
    <property type="protein sequence ID" value="PPAI005520-PA"/>
    <property type="gene ID" value="PPAI005520"/>
</dbReference>